<keyword evidence="4" id="KW-0418">Kinase</keyword>
<name>A0A1J4KGT5_9EUKA</name>
<dbReference type="Pfam" id="PF00069">
    <property type="entry name" value="Pkinase"/>
    <property type="match status" value="1"/>
</dbReference>
<dbReference type="InterPro" id="IPR011009">
    <property type="entry name" value="Kinase-like_dom_sf"/>
</dbReference>
<feature type="domain" description="Protein kinase" evidence="3">
    <location>
        <begin position="10"/>
        <end position="264"/>
    </location>
</feature>
<comment type="caution">
    <text evidence="4">The sequence shown here is derived from an EMBL/GenBank/DDBJ whole genome shotgun (WGS) entry which is preliminary data.</text>
</comment>
<dbReference type="SUPFAM" id="SSF56112">
    <property type="entry name" value="Protein kinase-like (PK-like)"/>
    <property type="match status" value="1"/>
</dbReference>
<evidence type="ECO:0000256" key="1">
    <source>
        <dbReference type="ARBA" id="ARBA00022741"/>
    </source>
</evidence>
<dbReference type="AlphaFoldDB" id="A0A1J4KGT5"/>
<dbReference type="EMBL" id="MLAK01000655">
    <property type="protein sequence ID" value="OHT08870.1"/>
    <property type="molecule type" value="Genomic_DNA"/>
</dbReference>
<dbReference type="InterPro" id="IPR000719">
    <property type="entry name" value="Prot_kinase_dom"/>
</dbReference>
<reference evidence="4" key="1">
    <citation type="submission" date="2016-10" db="EMBL/GenBank/DDBJ databases">
        <authorList>
            <person name="Benchimol M."/>
            <person name="Almeida L.G."/>
            <person name="Vasconcelos A.T."/>
            <person name="Perreira-Neves A."/>
            <person name="Rosa I.A."/>
            <person name="Tasca T."/>
            <person name="Bogo M.R."/>
            <person name="de Souza W."/>
        </authorList>
    </citation>
    <scope>NUCLEOTIDE SEQUENCE [LARGE SCALE GENOMIC DNA]</scope>
    <source>
        <strain evidence="4">K</strain>
    </source>
</reference>
<dbReference type="GeneID" id="94837267"/>
<dbReference type="PANTHER" id="PTHR24347">
    <property type="entry name" value="SERINE/THREONINE-PROTEIN KINASE"/>
    <property type="match status" value="1"/>
</dbReference>
<organism evidence="4 5">
    <name type="scientific">Tritrichomonas foetus</name>
    <dbReference type="NCBI Taxonomy" id="1144522"/>
    <lineage>
        <taxon>Eukaryota</taxon>
        <taxon>Metamonada</taxon>
        <taxon>Parabasalia</taxon>
        <taxon>Tritrichomonadida</taxon>
        <taxon>Tritrichomonadidae</taxon>
        <taxon>Tritrichomonas</taxon>
    </lineage>
</organism>
<dbReference type="Proteomes" id="UP000179807">
    <property type="component" value="Unassembled WGS sequence"/>
</dbReference>
<keyword evidence="2" id="KW-0067">ATP-binding</keyword>
<dbReference type="GO" id="GO:0004672">
    <property type="term" value="F:protein kinase activity"/>
    <property type="evidence" value="ECO:0007669"/>
    <property type="project" value="InterPro"/>
</dbReference>
<keyword evidence="1" id="KW-0547">Nucleotide-binding</keyword>
<proteinExistence type="predicted"/>
<evidence type="ECO:0000313" key="4">
    <source>
        <dbReference type="EMBL" id="OHT08870.1"/>
    </source>
</evidence>
<gene>
    <name evidence="4" type="primary">Camk1</name>
    <name evidence="4" type="ORF">TRFO_22453</name>
</gene>
<dbReference type="RefSeq" id="XP_068362006.1">
    <property type="nucleotide sequence ID" value="XM_068502563.1"/>
</dbReference>
<evidence type="ECO:0000259" key="3">
    <source>
        <dbReference type="PROSITE" id="PS50011"/>
    </source>
</evidence>
<dbReference type="OrthoDB" id="40902at2759"/>
<dbReference type="VEuPathDB" id="TrichDB:TRFO_22453"/>
<dbReference type="Gene3D" id="1.10.510.10">
    <property type="entry name" value="Transferase(Phosphotransferase) domain 1"/>
    <property type="match status" value="1"/>
</dbReference>
<accession>A0A1J4KGT5</accession>
<dbReference type="FunFam" id="1.10.510.10:FF:000571">
    <property type="entry name" value="Maternal embryonic leucine zipper kinase"/>
    <property type="match status" value="1"/>
</dbReference>
<dbReference type="PROSITE" id="PS50011">
    <property type="entry name" value="PROTEIN_KINASE_DOM"/>
    <property type="match status" value="1"/>
</dbReference>
<keyword evidence="5" id="KW-1185">Reference proteome</keyword>
<sequence>MSAENYFVNIQIDRSVGASNFSRVYLSTQRVTGRQIALKVIFKADQESTLIEKEKFLSDVLDSPHLVQISDIFEDVNIIIIKMEYVLGGDLFDWVYSKGTISETGVSAVAHHILLGLKALHSKGIIHRNIKPENILVSESNAGATVKLTDYCLAETIDTNSQLSELSSTEVCSAPEILRGEQYGPEVDVWSVGVILYTLMCGRRPFEEDEKYPLFLKVSSGQYTFDLPEWSIVSDDCKDFIRRMLEVDPAKRITVDEALKHPWLTGEYPDVAMESALKNLQFTIMGRKLKRVMGAAKTASTFRQFTKLMMRSD</sequence>
<keyword evidence="4" id="KW-0808">Transferase</keyword>
<evidence type="ECO:0000313" key="5">
    <source>
        <dbReference type="Proteomes" id="UP000179807"/>
    </source>
</evidence>
<evidence type="ECO:0000256" key="2">
    <source>
        <dbReference type="ARBA" id="ARBA00022840"/>
    </source>
</evidence>
<protein>
    <submittedName>
        <fullName evidence="4">Calcium/calmodulin-dependent protein kinase type 1</fullName>
    </submittedName>
</protein>
<dbReference type="GO" id="GO:0005524">
    <property type="term" value="F:ATP binding"/>
    <property type="evidence" value="ECO:0007669"/>
    <property type="project" value="UniProtKB-KW"/>
</dbReference>